<feature type="domain" description="Helix-turn-helix" evidence="2">
    <location>
        <begin position="72"/>
        <end position="118"/>
    </location>
</feature>
<proteinExistence type="predicted"/>
<feature type="transmembrane region" description="Helical" evidence="1">
    <location>
        <begin position="171"/>
        <end position="192"/>
    </location>
</feature>
<organism evidence="3 4">
    <name type="scientific">Candidatus Pedobacter colombiensis</name>
    <dbReference type="NCBI Taxonomy" id="3121371"/>
    <lineage>
        <taxon>Bacteria</taxon>
        <taxon>Pseudomonadati</taxon>
        <taxon>Bacteroidota</taxon>
        <taxon>Sphingobacteriia</taxon>
        <taxon>Sphingobacteriales</taxon>
        <taxon>Sphingobacteriaceae</taxon>
        <taxon>Pedobacter</taxon>
    </lineage>
</organism>
<evidence type="ECO:0000259" key="2">
    <source>
        <dbReference type="Pfam" id="PF12728"/>
    </source>
</evidence>
<keyword evidence="1" id="KW-0472">Membrane</keyword>
<dbReference type="Pfam" id="PF12728">
    <property type="entry name" value="HTH_17"/>
    <property type="match status" value="1"/>
</dbReference>
<protein>
    <submittedName>
        <fullName evidence="3">Helix-turn-helix domain-containing protein</fullName>
    </submittedName>
</protein>
<accession>A0AAJ6BAW5</accession>
<keyword evidence="1" id="KW-0812">Transmembrane</keyword>
<keyword evidence="1" id="KW-1133">Transmembrane helix</keyword>
<evidence type="ECO:0000313" key="3">
    <source>
        <dbReference type="EMBL" id="WEK21693.1"/>
    </source>
</evidence>
<name>A0AAJ6BAW5_9SPHI</name>
<dbReference type="EMBL" id="CP119313">
    <property type="protein sequence ID" value="WEK21693.1"/>
    <property type="molecule type" value="Genomic_DNA"/>
</dbReference>
<sequence>MSSNIKINTICQYCGNDFIAKTTVTRYCSMKCNRKTYKHKIMQGKLQGKEQRMFEIKAKPMIELKAKEFLLVRDAAVLLNSSRQTIYSLIKAGKIKAKNILKKKTLIPRIEIDKLFQQEPGVPLITLKKPKPLKVKDFYTIGEAEKVTGMSSKALHSLILKHNIPKFQKGAHVYIELILSIFVVLSFFAFHVL</sequence>
<reference evidence="3" key="1">
    <citation type="submission" date="2023-03" db="EMBL/GenBank/DDBJ databases">
        <title>Andean soil-derived lignocellulolytic bacterial consortium as a source of novel taxa and putative plastic-active enzymes.</title>
        <authorList>
            <person name="Diaz-Garcia L."/>
            <person name="Chuvochina M."/>
            <person name="Feuerriegel G."/>
            <person name="Bunk B."/>
            <person name="Sproer C."/>
            <person name="Streit W.R."/>
            <person name="Rodriguez L.M."/>
            <person name="Overmann J."/>
            <person name="Jimenez D.J."/>
        </authorList>
    </citation>
    <scope>NUCLEOTIDE SEQUENCE</scope>
    <source>
        <strain evidence="3">MAG 3858</strain>
    </source>
</reference>
<dbReference type="InterPro" id="IPR041657">
    <property type="entry name" value="HTH_17"/>
</dbReference>
<evidence type="ECO:0000256" key="1">
    <source>
        <dbReference type="SAM" id="Phobius"/>
    </source>
</evidence>
<evidence type="ECO:0000313" key="4">
    <source>
        <dbReference type="Proteomes" id="UP001214530"/>
    </source>
</evidence>
<dbReference type="AlphaFoldDB" id="A0AAJ6BAW5"/>
<gene>
    <name evidence="3" type="ORF">P0Y49_11160</name>
</gene>
<dbReference type="Proteomes" id="UP001214530">
    <property type="component" value="Chromosome"/>
</dbReference>